<evidence type="ECO:0000313" key="1">
    <source>
        <dbReference type="EMBL" id="KAK7071869.1"/>
    </source>
</evidence>
<proteinExistence type="predicted"/>
<dbReference type="AlphaFoldDB" id="A0AAN8X4H2"/>
<accession>A0AAN8X4H2</accession>
<feature type="non-terminal residue" evidence="1">
    <location>
        <position position="90"/>
    </location>
</feature>
<keyword evidence="2" id="KW-1185">Reference proteome</keyword>
<gene>
    <name evidence="1" type="ORF">SK128_018545</name>
</gene>
<dbReference type="EMBL" id="JAXCGZ010013865">
    <property type="protein sequence ID" value="KAK7071869.1"/>
    <property type="molecule type" value="Genomic_DNA"/>
</dbReference>
<name>A0AAN8X4H2_HALRR</name>
<reference evidence="1 2" key="1">
    <citation type="submission" date="2023-11" db="EMBL/GenBank/DDBJ databases">
        <title>Halocaridina rubra genome assembly.</title>
        <authorList>
            <person name="Smith C."/>
        </authorList>
    </citation>
    <scope>NUCLEOTIDE SEQUENCE [LARGE SCALE GENOMIC DNA]</scope>
    <source>
        <strain evidence="1">EP-1</strain>
        <tissue evidence="1">Whole</tissue>
    </source>
</reference>
<comment type="caution">
    <text evidence="1">The sequence shown here is derived from an EMBL/GenBank/DDBJ whole genome shotgun (WGS) entry which is preliminary data.</text>
</comment>
<dbReference type="Proteomes" id="UP001381693">
    <property type="component" value="Unassembled WGS sequence"/>
</dbReference>
<organism evidence="1 2">
    <name type="scientific">Halocaridina rubra</name>
    <name type="common">Hawaiian red shrimp</name>
    <dbReference type="NCBI Taxonomy" id="373956"/>
    <lineage>
        <taxon>Eukaryota</taxon>
        <taxon>Metazoa</taxon>
        <taxon>Ecdysozoa</taxon>
        <taxon>Arthropoda</taxon>
        <taxon>Crustacea</taxon>
        <taxon>Multicrustacea</taxon>
        <taxon>Malacostraca</taxon>
        <taxon>Eumalacostraca</taxon>
        <taxon>Eucarida</taxon>
        <taxon>Decapoda</taxon>
        <taxon>Pleocyemata</taxon>
        <taxon>Caridea</taxon>
        <taxon>Atyoidea</taxon>
        <taxon>Atyidae</taxon>
        <taxon>Halocaridina</taxon>
    </lineage>
</organism>
<protein>
    <submittedName>
        <fullName evidence="1">Uncharacterized protein</fullName>
    </submittedName>
</protein>
<sequence length="90" mass="10693">MEKDIKSRLRRLRIEDHFTYKEFDDVLHSYNFLILVAHNKYDELEIEIEFPDIWSEVKVSGTVVKGKDSQLDLVFVTPSVKHLLEGRLIF</sequence>
<evidence type="ECO:0000313" key="2">
    <source>
        <dbReference type="Proteomes" id="UP001381693"/>
    </source>
</evidence>